<evidence type="ECO:0000313" key="3">
    <source>
        <dbReference type="Proteomes" id="UP000692954"/>
    </source>
</evidence>
<feature type="transmembrane region" description="Helical" evidence="1">
    <location>
        <begin position="609"/>
        <end position="629"/>
    </location>
</feature>
<reference evidence="2" key="1">
    <citation type="submission" date="2021-01" db="EMBL/GenBank/DDBJ databases">
        <authorList>
            <consortium name="Genoscope - CEA"/>
            <person name="William W."/>
        </authorList>
    </citation>
    <scope>NUCLEOTIDE SEQUENCE</scope>
</reference>
<keyword evidence="1" id="KW-0472">Membrane</keyword>
<feature type="transmembrane region" description="Helical" evidence="1">
    <location>
        <begin position="326"/>
        <end position="349"/>
    </location>
</feature>
<evidence type="ECO:0008006" key="4">
    <source>
        <dbReference type="Google" id="ProtNLM"/>
    </source>
</evidence>
<keyword evidence="3" id="KW-1185">Reference proteome</keyword>
<organism evidence="2 3">
    <name type="scientific">Paramecium sonneborni</name>
    <dbReference type="NCBI Taxonomy" id="65129"/>
    <lineage>
        <taxon>Eukaryota</taxon>
        <taxon>Sar</taxon>
        <taxon>Alveolata</taxon>
        <taxon>Ciliophora</taxon>
        <taxon>Intramacronucleata</taxon>
        <taxon>Oligohymenophorea</taxon>
        <taxon>Peniculida</taxon>
        <taxon>Parameciidae</taxon>
        <taxon>Paramecium</taxon>
    </lineage>
</organism>
<feature type="transmembrane region" description="Helical" evidence="1">
    <location>
        <begin position="287"/>
        <end position="306"/>
    </location>
</feature>
<keyword evidence="1" id="KW-0812">Transmembrane</keyword>
<feature type="transmembrane region" description="Helical" evidence="1">
    <location>
        <begin position="216"/>
        <end position="237"/>
    </location>
</feature>
<feature type="transmembrane region" description="Helical" evidence="1">
    <location>
        <begin position="635"/>
        <end position="660"/>
    </location>
</feature>
<feature type="transmembrane region" description="Helical" evidence="1">
    <location>
        <begin position="138"/>
        <end position="162"/>
    </location>
</feature>
<evidence type="ECO:0000256" key="1">
    <source>
        <dbReference type="SAM" id="Phobius"/>
    </source>
</evidence>
<comment type="caution">
    <text evidence="2">The sequence shown here is derived from an EMBL/GenBank/DDBJ whole genome shotgun (WGS) entry which is preliminary data.</text>
</comment>
<name>A0A8S1RH57_9CILI</name>
<sequence length="1166" mass="138864">MQSVQQPQKSVSQSLKIRKRPTFEQIHHPQEEHHHKLLQNQDDSHRIPNHTHIDGENHTHIDGEGHLLIQIEKLSHTHTEENNKEKQTQTSLLQYFKHRPDPILNWEQHQEKYFYSDFLEFIETLYQQVKRSQSINRYYVKIGLQIFIYLLNFLELIFTLSYASYNQISNEYKIFTNCHIISIFLCVSIHCITWMYTYKFRQVQKKFIVLELLNYIYYMLLGALSYFKIAPFIYYFIRDQSIRQFSFSEINKYLILDGEDKFRNPLRLFKLRTKPVNIFRDLIFHRIALVSMMITMFFQTIPQLFIQGFYNSKKETWNDGFNVISYMLLISSLIYYLLELQFIILTTTYRQIQTELQFKLKKIKLKFIEETKQLLKADLKYMAFIQSFYFHIDPSKFSSYQKKRCMVQIITFLTRQKKFKSIQFLFLDQYEQVTLQYLANCVKIIQVEKISFLYKDQTKLHILESIFNKEEFPYLNFQLQNSQNIDEMWNSDIIDLNSEEEKVQQIQFIENPKINKEVNTGWQALYQNQQLQQIKNRNYITISSDFKKFIQQNQKYSETSNDIIKQAKEKIDSITKKDLFAEQFKQISFFINLYDCYQKMKSIQEIQGFLYSFGSLLNGGLQIISLIYLTEGSNMFITALIVINVIYPILQMLSFAFFQFRLFQDFSIKKQILNVILFVIINLLKILDLVIFVLYLLKKQFTDKVKRDFSAKGYQKFKSYAAKFEGSIAISVFQWDAVKVNESIFSIKKQPFYQAVIWRAGVEEALIKIALFYIYYLSTMEGALNPTFLMSSGQQIKEGIKQISEFLECFIKDFLIPAFILSTTSVEQFFQSMLFLSSISNQILLEYPKSFQIMSKVNERYLKEKCTFKINAENLDFSNYGGKKKEKILAQFRYVLASIQNILEIDQAQKLFCMGSELNDFVKCLNVSSIYQLKLNFSLDEVNPENLPYVNHIIQYCPNNLQFLQISIESTEQINMLIDVKRKDTLKAFCYSYFQIITLYKDNTQGAQKTYLNIDQQFLQLDRYDFEQFYLEIAGNLILDNCSKFLENFIKLKIQKLSLKNNSALQIFKFQKNIKSELEILDITFENITLDFQQFFINKLKTFRLILNKCEFSKQDLKKILSNLKDTKLQMVYIDIKNCNQNFTKDEQIQLLSSLEQNKIDATIKI</sequence>
<protein>
    <recommendedName>
        <fullName evidence="4">Transmembrane protein</fullName>
    </recommendedName>
</protein>
<keyword evidence="1" id="KW-1133">Transmembrane helix</keyword>
<dbReference type="AlphaFoldDB" id="A0A8S1RH57"/>
<accession>A0A8S1RH57</accession>
<feature type="transmembrane region" description="Helical" evidence="1">
    <location>
        <begin position="174"/>
        <end position="196"/>
    </location>
</feature>
<gene>
    <name evidence="2" type="ORF">PSON_ATCC_30995.1.T1790097</name>
</gene>
<evidence type="ECO:0000313" key="2">
    <source>
        <dbReference type="EMBL" id="CAD8127771.1"/>
    </source>
</evidence>
<feature type="transmembrane region" description="Helical" evidence="1">
    <location>
        <begin position="672"/>
        <end position="697"/>
    </location>
</feature>
<dbReference type="EMBL" id="CAJJDN010000179">
    <property type="protein sequence ID" value="CAD8127771.1"/>
    <property type="molecule type" value="Genomic_DNA"/>
</dbReference>
<dbReference type="Proteomes" id="UP000692954">
    <property type="component" value="Unassembled WGS sequence"/>
</dbReference>
<proteinExistence type="predicted"/>